<gene>
    <name evidence="2" type="ORF">GCM10022222_31740</name>
</gene>
<reference evidence="3" key="1">
    <citation type="journal article" date="2019" name="Int. J. Syst. Evol. Microbiol.">
        <title>The Global Catalogue of Microorganisms (GCM) 10K type strain sequencing project: providing services to taxonomists for standard genome sequencing and annotation.</title>
        <authorList>
            <consortium name="The Broad Institute Genomics Platform"/>
            <consortium name="The Broad Institute Genome Sequencing Center for Infectious Disease"/>
            <person name="Wu L."/>
            <person name="Ma J."/>
        </authorList>
    </citation>
    <scope>NUCLEOTIDE SEQUENCE [LARGE SCALE GENOMIC DNA]</scope>
    <source>
        <strain evidence="3">JCM 16898</strain>
    </source>
</reference>
<dbReference type="Proteomes" id="UP001500689">
    <property type="component" value="Unassembled WGS sequence"/>
</dbReference>
<dbReference type="Pfam" id="PF13193">
    <property type="entry name" value="AMP-binding_C"/>
    <property type="match status" value="1"/>
</dbReference>
<dbReference type="PANTHER" id="PTHR43767">
    <property type="entry name" value="LONG-CHAIN-FATTY-ACID--COA LIGASE"/>
    <property type="match status" value="1"/>
</dbReference>
<dbReference type="SUPFAM" id="SSF56801">
    <property type="entry name" value="Acetyl-CoA synthetase-like"/>
    <property type="match status" value="1"/>
</dbReference>
<accession>A0ABP6W3W8</accession>
<dbReference type="RefSeq" id="WP_344860331.1">
    <property type="nucleotide sequence ID" value="NZ_BAAAZN010000006.1"/>
</dbReference>
<evidence type="ECO:0000313" key="2">
    <source>
        <dbReference type="EMBL" id="GAA3545767.1"/>
    </source>
</evidence>
<keyword evidence="3" id="KW-1185">Reference proteome</keyword>
<dbReference type="PANTHER" id="PTHR43767:SF7">
    <property type="entry name" value="MEDIUM_LONG-CHAIN-FATTY-ACID--COA LIGASE FADD8"/>
    <property type="match status" value="1"/>
</dbReference>
<dbReference type="InterPro" id="IPR050237">
    <property type="entry name" value="ATP-dep_AMP-bd_enzyme"/>
</dbReference>
<dbReference type="InterPro" id="IPR025110">
    <property type="entry name" value="AMP-bd_C"/>
</dbReference>
<evidence type="ECO:0000313" key="3">
    <source>
        <dbReference type="Proteomes" id="UP001500689"/>
    </source>
</evidence>
<name>A0ABP6W3W8_9PSEU</name>
<evidence type="ECO:0000259" key="1">
    <source>
        <dbReference type="Pfam" id="PF13193"/>
    </source>
</evidence>
<organism evidence="2 3">
    <name type="scientific">Amycolatopsis ultiminotia</name>
    <dbReference type="NCBI Taxonomy" id="543629"/>
    <lineage>
        <taxon>Bacteria</taxon>
        <taxon>Bacillati</taxon>
        <taxon>Actinomycetota</taxon>
        <taxon>Actinomycetes</taxon>
        <taxon>Pseudonocardiales</taxon>
        <taxon>Pseudonocardiaceae</taxon>
        <taxon>Amycolatopsis</taxon>
    </lineage>
</organism>
<dbReference type="InterPro" id="IPR045851">
    <property type="entry name" value="AMP-bd_C_sf"/>
</dbReference>
<comment type="caution">
    <text evidence="2">The sequence shown here is derived from an EMBL/GenBank/DDBJ whole genome shotgun (WGS) entry which is preliminary data.</text>
</comment>
<dbReference type="EMBL" id="BAAAZN010000006">
    <property type="protein sequence ID" value="GAA3545767.1"/>
    <property type="molecule type" value="Genomic_DNA"/>
</dbReference>
<feature type="domain" description="AMP-binding enzyme C-terminal" evidence="1">
    <location>
        <begin position="56"/>
        <end position="131"/>
    </location>
</feature>
<dbReference type="Gene3D" id="3.30.300.30">
    <property type="match status" value="1"/>
</dbReference>
<sequence length="143" mass="15560">MIGEYLDQPDATAQVQEHRWHHTGDIGYFDEDGFLYVVDRTKDLIITGGFNVFSAEVEATIAALPGVRECAVVGVPDRKWGEMVTAVVVADRGYELSEDTVIASVKAAIGSVQAPKRVHFVDTLPKTTAGKIDKKVIRAGRST</sequence>
<protein>
    <recommendedName>
        <fullName evidence="1">AMP-binding enzyme C-terminal domain-containing protein</fullName>
    </recommendedName>
</protein>
<dbReference type="InterPro" id="IPR042099">
    <property type="entry name" value="ANL_N_sf"/>
</dbReference>
<dbReference type="Gene3D" id="3.40.50.12780">
    <property type="entry name" value="N-terminal domain of ligase-like"/>
    <property type="match status" value="1"/>
</dbReference>
<proteinExistence type="predicted"/>